<reference evidence="4 6" key="2">
    <citation type="submission" date="2020-02" db="EMBL/GenBank/DDBJ databases">
        <title>The WGS of Modestobacter muralis DSM 100205.</title>
        <authorList>
            <person name="Jiang Z."/>
        </authorList>
    </citation>
    <scope>NUCLEOTIDE SEQUENCE [LARGE SCALE GENOMIC DNA]</scope>
    <source>
        <strain evidence="4 6">DSM 100205</strain>
    </source>
</reference>
<dbReference type="EMBL" id="JAAGWB010000015">
    <property type="protein sequence ID" value="NEN50823.1"/>
    <property type="molecule type" value="Genomic_DNA"/>
</dbReference>
<gene>
    <name evidence="4" type="ORF">G3R41_07685</name>
    <name evidence="3" type="ORF">GCU67_07685</name>
</gene>
<dbReference type="RefSeq" id="WP_163610519.1">
    <property type="nucleotide sequence ID" value="NZ_JAAGWB010000015.1"/>
</dbReference>
<protein>
    <submittedName>
        <fullName evidence="3">Uncharacterized protein</fullName>
    </submittedName>
</protein>
<evidence type="ECO:0000313" key="3">
    <source>
        <dbReference type="EMBL" id="NEK94056.1"/>
    </source>
</evidence>
<dbReference type="AlphaFoldDB" id="A0A6P0ETQ3"/>
<evidence type="ECO:0000313" key="4">
    <source>
        <dbReference type="EMBL" id="NEN50823.1"/>
    </source>
</evidence>
<dbReference type="Proteomes" id="UP000468828">
    <property type="component" value="Unassembled WGS sequence"/>
</dbReference>
<evidence type="ECO:0000256" key="2">
    <source>
        <dbReference type="SAM" id="MobiDB-lite"/>
    </source>
</evidence>
<evidence type="ECO:0000313" key="5">
    <source>
        <dbReference type="Proteomes" id="UP000468828"/>
    </source>
</evidence>
<reference evidence="3 5" key="1">
    <citation type="submission" date="2020-01" db="EMBL/GenBank/DDBJ databases">
        <title>the WGS Modestobacter muralis CPCC 204518.</title>
        <authorList>
            <person name="Jiang Z."/>
        </authorList>
    </citation>
    <scope>NUCLEOTIDE SEQUENCE [LARGE SCALE GENOMIC DNA]</scope>
    <source>
        <strain evidence="3 5">DSM 100205</strain>
    </source>
</reference>
<evidence type="ECO:0000256" key="1">
    <source>
        <dbReference type="SAM" id="Coils"/>
    </source>
</evidence>
<feature type="compositionally biased region" description="Low complexity" evidence="2">
    <location>
        <begin position="252"/>
        <end position="261"/>
    </location>
</feature>
<name>A0A6P0ETQ3_9ACTN</name>
<keyword evidence="1" id="KW-0175">Coiled coil</keyword>
<feature type="compositionally biased region" description="Low complexity" evidence="2">
    <location>
        <begin position="196"/>
        <end position="212"/>
    </location>
</feature>
<dbReference type="Proteomes" id="UP000471152">
    <property type="component" value="Unassembled WGS sequence"/>
</dbReference>
<dbReference type="EMBL" id="JAAGWH010000015">
    <property type="protein sequence ID" value="NEK94056.1"/>
    <property type="molecule type" value="Genomic_DNA"/>
</dbReference>
<organism evidence="3 5">
    <name type="scientific">Modestobacter muralis</name>
    <dbReference type="NCBI Taxonomy" id="1608614"/>
    <lineage>
        <taxon>Bacteria</taxon>
        <taxon>Bacillati</taxon>
        <taxon>Actinomycetota</taxon>
        <taxon>Actinomycetes</taxon>
        <taxon>Geodermatophilales</taxon>
        <taxon>Geodermatophilaceae</taxon>
        <taxon>Modestobacter</taxon>
    </lineage>
</organism>
<feature type="compositionally biased region" description="Basic and acidic residues" evidence="2">
    <location>
        <begin position="214"/>
        <end position="230"/>
    </location>
</feature>
<feature type="compositionally biased region" description="Pro residues" evidence="2">
    <location>
        <begin position="180"/>
        <end position="195"/>
    </location>
</feature>
<proteinExistence type="predicted"/>
<comment type="caution">
    <text evidence="3">The sequence shown here is derived from an EMBL/GenBank/DDBJ whole genome shotgun (WGS) entry which is preliminary data.</text>
</comment>
<keyword evidence="5" id="KW-1185">Reference proteome</keyword>
<accession>A0A6P0ETQ3</accession>
<evidence type="ECO:0000313" key="6">
    <source>
        <dbReference type="Proteomes" id="UP000471152"/>
    </source>
</evidence>
<feature type="compositionally biased region" description="Basic residues" evidence="2">
    <location>
        <begin position="273"/>
        <end position="295"/>
    </location>
</feature>
<feature type="region of interest" description="Disordered" evidence="2">
    <location>
        <begin position="171"/>
        <end position="295"/>
    </location>
</feature>
<feature type="coiled-coil region" evidence="1">
    <location>
        <begin position="77"/>
        <end position="107"/>
    </location>
</feature>
<sequence>MPAPADRTVGRRAARPGARPDARLTAGLLVGVTASLTLALLPGSAAATPGDPVTHAATAEEATRLVPDATHEPEVVTEQLNEARETLAQQRAAAEAAEQAVADARVQLDALDEPVRWIARSAFTGENLSRFNALMTSGSTDEFLAQVTTLDTIAGHTDQVLGQVAEAAAAAAQAASTRRPPQPPRSRRWPTPPPARTTSPPGSAITSSSSTGQPREHLHRQGPDGARLDVRSAGARLHGGHEGLRRRPPPARLTAPAVRPAVRARRPGDRRPGTRRPGTRRPGRCGPGRAHRPAA</sequence>